<accession>A0A2M4DKJ3</accession>
<proteinExistence type="predicted"/>
<sequence>MAAAAPTPLPLATAPALAPAPPATITLPSAAIVAMFDLSSGPLNGLSASVLSNMVRARNRFASSFRLRSFSFVSLYRFISICPYCLSSSVRGLIMRA</sequence>
<organism evidence="1">
    <name type="scientific">Anopheles darlingi</name>
    <name type="common">Mosquito</name>
    <dbReference type="NCBI Taxonomy" id="43151"/>
    <lineage>
        <taxon>Eukaryota</taxon>
        <taxon>Metazoa</taxon>
        <taxon>Ecdysozoa</taxon>
        <taxon>Arthropoda</taxon>
        <taxon>Hexapoda</taxon>
        <taxon>Insecta</taxon>
        <taxon>Pterygota</taxon>
        <taxon>Neoptera</taxon>
        <taxon>Endopterygota</taxon>
        <taxon>Diptera</taxon>
        <taxon>Nematocera</taxon>
        <taxon>Culicoidea</taxon>
        <taxon>Culicidae</taxon>
        <taxon>Anophelinae</taxon>
        <taxon>Anopheles</taxon>
    </lineage>
</organism>
<protein>
    <submittedName>
        <fullName evidence="1">Putative secreted protein</fullName>
    </submittedName>
</protein>
<evidence type="ECO:0000313" key="1">
    <source>
        <dbReference type="EMBL" id="MBW78073.1"/>
    </source>
</evidence>
<dbReference type="EMBL" id="GGFL01013895">
    <property type="protein sequence ID" value="MBW78073.1"/>
    <property type="molecule type" value="Transcribed_RNA"/>
</dbReference>
<name>A0A2M4DKJ3_ANODA</name>
<reference evidence="1" key="1">
    <citation type="submission" date="2018-01" db="EMBL/GenBank/DDBJ databases">
        <title>An insight into the sialome of Amazonian anophelines.</title>
        <authorList>
            <person name="Ribeiro J.M."/>
            <person name="Scarpassa V."/>
            <person name="Calvo E."/>
        </authorList>
    </citation>
    <scope>NUCLEOTIDE SEQUENCE</scope>
</reference>
<dbReference type="AlphaFoldDB" id="A0A2M4DKJ3"/>